<protein>
    <submittedName>
        <fullName evidence="6">AcrR family transcriptional regulator</fullName>
    </submittedName>
</protein>
<dbReference type="SUPFAM" id="SSF46689">
    <property type="entry name" value="Homeodomain-like"/>
    <property type="match status" value="1"/>
</dbReference>
<evidence type="ECO:0000313" key="7">
    <source>
        <dbReference type="Proteomes" id="UP001236806"/>
    </source>
</evidence>
<dbReference type="PROSITE" id="PS50977">
    <property type="entry name" value="HTH_TETR_2"/>
    <property type="match status" value="1"/>
</dbReference>
<dbReference type="Gene3D" id="1.10.357.10">
    <property type="entry name" value="Tetracycline Repressor, domain 2"/>
    <property type="match status" value="1"/>
</dbReference>
<evidence type="ECO:0000256" key="1">
    <source>
        <dbReference type="ARBA" id="ARBA00023015"/>
    </source>
</evidence>
<accession>A0ABU0PNE6</accession>
<dbReference type="InterPro" id="IPR036271">
    <property type="entry name" value="Tet_transcr_reg_TetR-rel_C_sf"/>
</dbReference>
<evidence type="ECO:0000313" key="6">
    <source>
        <dbReference type="EMBL" id="MDQ0675468.1"/>
    </source>
</evidence>
<dbReference type="PRINTS" id="PR00455">
    <property type="entry name" value="HTHTETR"/>
</dbReference>
<dbReference type="InterPro" id="IPR001647">
    <property type="entry name" value="HTH_TetR"/>
</dbReference>
<feature type="DNA-binding region" description="H-T-H motif" evidence="4">
    <location>
        <begin position="35"/>
        <end position="54"/>
    </location>
</feature>
<dbReference type="InterPro" id="IPR009057">
    <property type="entry name" value="Homeodomain-like_sf"/>
</dbReference>
<evidence type="ECO:0000256" key="2">
    <source>
        <dbReference type="ARBA" id="ARBA00023125"/>
    </source>
</evidence>
<keyword evidence="2 4" id="KW-0238">DNA-binding</keyword>
<keyword evidence="1" id="KW-0805">Transcription regulation</keyword>
<evidence type="ECO:0000256" key="3">
    <source>
        <dbReference type="ARBA" id="ARBA00023163"/>
    </source>
</evidence>
<gene>
    <name evidence="6" type="ORF">QFZ36_003029</name>
</gene>
<keyword evidence="7" id="KW-1185">Reference proteome</keyword>
<dbReference type="EMBL" id="JAUSXB010000001">
    <property type="protein sequence ID" value="MDQ0675468.1"/>
    <property type="molecule type" value="Genomic_DNA"/>
</dbReference>
<dbReference type="RefSeq" id="WP_306637716.1">
    <property type="nucleotide sequence ID" value="NZ_JAUSXB010000001.1"/>
</dbReference>
<evidence type="ECO:0000256" key="4">
    <source>
        <dbReference type="PROSITE-ProRule" id="PRU00335"/>
    </source>
</evidence>
<feature type="domain" description="HTH tetR-type" evidence="5">
    <location>
        <begin position="12"/>
        <end position="72"/>
    </location>
</feature>
<dbReference type="PANTHER" id="PTHR47506">
    <property type="entry name" value="TRANSCRIPTIONAL REGULATORY PROTEIN"/>
    <property type="match status" value="1"/>
</dbReference>
<reference evidence="6 7" key="1">
    <citation type="submission" date="2023-07" db="EMBL/GenBank/DDBJ databases">
        <title>Comparative genomics of wheat-associated soil bacteria to identify genetic determinants of phenazine resistance.</title>
        <authorList>
            <person name="Mouncey N."/>
        </authorList>
    </citation>
    <scope>NUCLEOTIDE SEQUENCE [LARGE SCALE GENOMIC DNA]</scope>
    <source>
        <strain evidence="6 7">W1I3</strain>
    </source>
</reference>
<name>A0ABU0PNE6_9MICC</name>
<dbReference type="Proteomes" id="UP001236806">
    <property type="component" value="Unassembled WGS sequence"/>
</dbReference>
<keyword evidence="3" id="KW-0804">Transcription</keyword>
<organism evidence="6 7">
    <name type="scientific">Pseudarthrobacter siccitolerans</name>
    <dbReference type="NCBI Taxonomy" id="861266"/>
    <lineage>
        <taxon>Bacteria</taxon>
        <taxon>Bacillati</taxon>
        <taxon>Actinomycetota</taxon>
        <taxon>Actinomycetes</taxon>
        <taxon>Micrococcales</taxon>
        <taxon>Micrococcaceae</taxon>
        <taxon>Pseudarthrobacter</taxon>
    </lineage>
</organism>
<sequence>MSAADVSLPTKKRARELLLEAAARLFYARGVGATGIDAITAEAGVAKKSLYNNFASKSDLVAAYLEARHEEWLGLYQARVDGAAGPRERVLAVFDAYVDHARFAYEHGFRGCGLLNAAAELPAGSPGRLAVWRHKEEVEALLAGHLGELLPGQDERGARLGAHLAFVLEGAMVRAGLEGGDARLLEGRTIAAQMLAGL</sequence>
<evidence type="ECO:0000259" key="5">
    <source>
        <dbReference type="PROSITE" id="PS50977"/>
    </source>
</evidence>
<dbReference type="SUPFAM" id="SSF48498">
    <property type="entry name" value="Tetracyclin repressor-like, C-terminal domain"/>
    <property type="match status" value="1"/>
</dbReference>
<proteinExistence type="predicted"/>
<dbReference type="Pfam" id="PF00440">
    <property type="entry name" value="TetR_N"/>
    <property type="match status" value="1"/>
</dbReference>
<comment type="caution">
    <text evidence="6">The sequence shown here is derived from an EMBL/GenBank/DDBJ whole genome shotgun (WGS) entry which is preliminary data.</text>
</comment>
<dbReference type="PANTHER" id="PTHR47506:SF1">
    <property type="entry name" value="HTH-TYPE TRANSCRIPTIONAL REGULATOR YJDC"/>
    <property type="match status" value="1"/>
</dbReference>